<dbReference type="Proteomes" id="UP000178943">
    <property type="component" value="Unassembled WGS sequence"/>
</dbReference>
<evidence type="ECO:0000313" key="1">
    <source>
        <dbReference type="EMBL" id="OGF65580.1"/>
    </source>
</evidence>
<reference evidence="1 2" key="1">
    <citation type="journal article" date="2016" name="Nat. Commun.">
        <title>Thousands of microbial genomes shed light on interconnected biogeochemical processes in an aquifer system.</title>
        <authorList>
            <person name="Anantharaman K."/>
            <person name="Brown C.T."/>
            <person name="Hug L.A."/>
            <person name="Sharon I."/>
            <person name="Castelle C.J."/>
            <person name="Probst A.J."/>
            <person name="Thomas B.C."/>
            <person name="Singh A."/>
            <person name="Wilkins M.J."/>
            <person name="Karaoz U."/>
            <person name="Brodie E.L."/>
            <person name="Williams K.H."/>
            <person name="Hubbard S.S."/>
            <person name="Banfield J.F."/>
        </authorList>
    </citation>
    <scope>NUCLEOTIDE SEQUENCE [LARGE SCALE GENOMIC DNA]</scope>
</reference>
<organism evidence="1 2">
    <name type="scientific">Candidatus Fischerbacteria bacterium RBG_13_37_8</name>
    <dbReference type="NCBI Taxonomy" id="1817863"/>
    <lineage>
        <taxon>Bacteria</taxon>
        <taxon>Candidatus Fischeribacteriota</taxon>
    </lineage>
</organism>
<gene>
    <name evidence="1" type="ORF">A2Y62_12665</name>
</gene>
<name>A0A1F5VQG7_9BACT</name>
<dbReference type="EMBL" id="MFGW01000111">
    <property type="protein sequence ID" value="OGF65580.1"/>
    <property type="molecule type" value="Genomic_DNA"/>
</dbReference>
<dbReference type="AlphaFoldDB" id="A0A1F5VQG7"/>
<protein>
    <submittedName>
        <fullName evidence="1">Uncharacterized protein</fullName>
    </submittedName>
</protein>
<evidence type="ECO:0000313" key="2">
    <source>
        <dbReference type="Proteomes" id="UP000178943"/>
    </source>
</evidence>
<proteinExistence type="predicted"/>
<accession>A0A1F5VQG7</accession>
<comment type="caution">
    <text evidence="1">The sequence shown here is derived from an EMBL/GenBank/DDBJ whole genome shotgun (WGS) entry which is preliminary data.</text>
</comment>
<sequence length="105" mass="11673">MNPNPLTRNFAICSRVTRLVGQYISGEALHPVTTAALYTPSMKEQNGLEELTSVKIFEHAAVVHEPGFAASIPWQMNFAIAWRSVFNDGQYIRGEAWQPLTTPAL</sequence>